<dbReference type="SMART" id="SM00862">
    <property type="entry name" value="Trans_reg_C"/>
    <property type="match status" value="1"/>
</dbReference>
<dbReference type="Pfam" id="PF17874">
    <property type="entry name" value="TPR_MalT"/>
    <property type="match status" value="1"/>
</dbReference>
<dbReference type="RefSeq" id="WP_185072583.1">
    <property type="nucleotide sequence ID" value="NZ_JACHMB010000001.1"/>
</dbReference>
<dbReference type="SMART" id="SM01043">
    <property type="entry name" value="BTAD"/>
    <property type="match status" value="1"/>
</dbReference>
<proteinExistence type="inferred from homology"/>
<evidence type="ECO:0000256" key="1">
    <source>
        <dbReference type="ARBA" id="ARBA00005820"/>
    </source>
</evidence>
<evidence type="ECO:0000313" key="9">
    <source>
        <dbReference type="Proteomes" id="UP000579153"/>
    </source>
</evidence>
<dbReference type="Gene3D" id="1.25.40.10">
    <property type="entry name" value="Tetratricopeptide repeat domain"/>
    <property type="match status" value="3"/>
</dbReference>
<name>A0A7W9G8T7_9ACTN</name>
<feature type="repeat" description="TPR" evidence="5">
    <location>
        <begin position="836"/>
        <end position="869"/>
    </location>
</feature>
<dbReference type="Gene3D" id="1.10.10.10">
    <property type="entry name" value="Winged helix-like DNA-binding domain superfamily/Winged helix DNA-binding domain"/>
    <property type="match status" value="1"/>
</dbReference>
<dbReference type="InterPro" id="IPR001867">
    <property type="entry name" value="OmpR/PhoB-type_DNA-bd"/>
</dbReference>
<keyword evidence="9" id="KW-1185">Reference proteome</keyword>
<evidence type="ECO:0000256" key="4">
    <source>
        <dbReference type="ARBA" id="ARBA00023163"/>
    </source>
</evidence>
<organism evidence="8 9">
    <name type="scientific">Nonomuraea jabiensis</name>
    <dbReference type="NCBI Taxonomy" id="882448"/>
    <lineage>
        <taxon>Bacteria</taxon>
        <taxon>Bacillati</taxon>
        <taxon>Actinomycetota</taxon>
        <taxon>Actinomycetes</taxon>
        <taxon>Streptosporangiales</taxon>
        <taxon>Streptosporangiaceae</taxon>
        <taxon>Nonomuraea</taxon>
    </lineage>
</organism>
<protein>
    <submittedName>
        <fullName evidence="8">DNA-binding SARP family transcriptional activator/Tfp pilus assembly protein PilF</fullName>
    </submittedName>
</protein>
<dbReference type="AlphaFoldDB" id="A0A7W9G8T7"/>
<dbReference type="InterPro" id="IPR003593">
    <property type="entry name" value="AAA+_ATPase"/>
</dbReference>
<dbReference type="InterPro" id="IPR027417">
    <property type="entry name" value="P-loop_NTPase"/>
</dbReference>
<keyword evidence="3 6" id="KW-0238">DNA-binding</keyword>
<dbReference type="EMBL" id="JACHMB010000001">
    <property type="protein sequence ID" value="MBB5779241.1"/>
    <property type="molecule type" value="Genomic_DNA"/>
</dbReference>
<dbReference type="Pfam" id="PF03704">
    <property type="entry name" value="BTAD"/>
    <property type="match status" value="1"/>
</dbReference>
<dbReference type="PANTHER" id="PTHR35807">
    <property type="entry name" value="TRANSCRIPTIONAL REGULATOR REDD-RELATED"/>
    <property type="match status" value="1"/>
</dbReference>
<evidence type="ECO:0000259" key="7">
    <source>
        <dbReference type="PROSITE" id="PS51755"/>
    </source>
</evidence>
<dbReference type="SMART" id="SM00028">
    <property type="entry name" value="TPR"/>
    <property type="match status" value="6"/>
</dbReference>
<evidence type="ECO:0000256" key="6">
    <source>
        <dbReference type="PROSITE-ProRule" id="PRU01091"/>
    </source>
</evidence>
<keyword evidence="2" id="KW-0805">Transcription regulation</keyword>
<dbReference type="GO" id="GO:0006355">
    <property type="term" value="P:regulation of DNA-templated transcription"/>
    <property type="evidence" value="ECO:0007669"/>
    <property type="project" value="InterPro"/>
</dbReference>
<dbReference type="PROSITE" id="PS50005">
    <property type="entry name" value="TPR"/>
    <property type="match status" value="2"/>
</dbReference>
<dbReference type="PRINTS" id="PR00364">
    <property type="entry name" value="DISEASERSIST"/>
</dbReference>
<keyword evidence="5" id="KW-0802">TPR repeat</keyword>
<gene>
    <name evidence="8" type="ORF">HD596_005997</name>
</gene>
<dbReference type="InterPro" id="IPR005158">
    <property type="entry name" value="BTAD"/>
</dbReference>
<comment type="similarity">
    <text evidence="1">Belongs to the AfsR/DnrI/RedD regulatory family.</text>
</comment>
<dbReference type="Proteomes" id="UP000579153">
    <property type="component" value="Unassembled WGS sequence"/>
</dbReference>
<dbReference type="Gene3D" id="3.40.50.300">
    <property type="entry name" value="P-loop containing nucleotide triphosphate hydrolases"/>
    <property type="match status" value="1"/>
</dbReference>
<dbReference type="InterPro" id="IPR051677">
    <property type="entry name" value="AfsR-DnrI-RedD_regulator"/>
</dbReference>
<dbReference type="PROSITE" id="PS51755">
    <property type="entry name" value="OMPR_PHOB"/>
    <property type="match status" value="1"/>
</dbReference>
<dbReference type="GO" id="GO:0000160">
    <property type="term" value="P:phosphorelay signal transduction system"/>
    <property type="evidence" value="ECO:0007669"/>
    <property type="project" value="InterPro"/>
</dbReference>
<dbReference type="CDD" id="cd15831">
    <property type="entry name" value="BTAD"/>
    <property type="match status" value="1"/>
</dbReference>
<dbReference type="GO" id="GO:0003677">
    <property type="term" value="F:DNA binding"/>
    <property type="evidence" value="ECO:0007669"/>
    <property type="project" value="UniProtKB-UniRule"/>
</dbReference>
<dbReference type="PANTHER" id="PTHR35807:SF1">
    <property type="entry name" value="TRANSCRIPTIONAL REGULATOR REDD"/>
    <property type="match status" value="1"/>
</dbReference>
<feature type="DNA-binding region" description="OmpR/PhoB-type" evidence="6">
    <location>
        <begin position="1"/>
        <end position="97"/>
    </location>
</feature>
<dbReference type="SUPFAM" id="SSF48452">
    <property type="entry name" value="TPR-like"/>
    <property type="match status" value="4"/>
</dbReference>
<keyword evidence="4" id="KW-0804">Transcription</keyword>
<dbReference type="InterPro" id="IPR016032">
    <property type="entry name" value="Sig_transdc_resp-reg_C-effctor"/>
</dbReference>
<evidence type="ECO:0000313" key="8">
    <source>
        <dbReference type="EMBL" id="MBB5779241.1"/>
    </source>
</evidence>
<evidence type="ECO:0000256" key="5">
    <source>
        <dbReference type="PROSITE-ProRule" id="PRU00339"/>
    </source>
</evidence>
<evidence type="ECO:0000256" key="3">
    <source>
        <dbReference type="ARBA" id="ARBA00023125"/>
    </source>
</evidence>
<feature type="domain" description="OmpR/PhoB-type" evidence="7">
    <location>
        <begin position="1"/>
        <end position="97"/>
    </location>
</feature>
<feature type="repeat" description="TPR" evidence="5">
    <location>
        <begin position="756"/>
        <end position="789"/>
    </location>
</feature>
<dbReference type="SUPFAM" id="SSF46894">
    <property type="entry name" value="C-terminal effector domain of the bipartite response regulators"/>
    <property type="match status" value="1"/>
</dbReference>
<dbReference type="GO" id="GO:0043531">
    <property type="term" value="F:ADP binding"/>
    <property type="evidence" value="ECO:0007669"/>
    <property type="project" value="InterPro"/>
</dbReference>
<dbReference type="SMART" id="SM00382">
    <property type="entry name" value="AAA"/>
    <property type="match status" value="1"/>
</dbReference>
<comment type="caution">
    <text evidence="8">The sequence shown here is derived from an EMBL/GenBank/DDBJ whole genome shotgun (WGS) entry which is preliminary data.</text>
</comment>
<accession>A0A7W9G8T7</accession>
<dbReference type="SUPFAM" id="SSF52540">
    <property type="entry name" value="P-loop containing nucleoside triphosphate hydrolases"/>
    <property type="match status" value="1"/>
</dbReference>
<sequence>MLEFRLLGAVEAYSNGQRVGLGPRKQRLTFAVLALEANHPVTVERLVELNWPGSRPRTAQHAIRVSVSQLRSILASADPAQAEATLTAQGAGYVLRTDPERIDAHRFRGLVQRARAEPDDERRVALLDQGLSLWRGPVLAGTAPPETQERLGSGLEESRLVALEDRIDAGLRLGRHRQLLDELTELTRCHPFRERLTCQLMIALYRSGQTHTALEAARKARRRLADELGIDPSLELQRLEVAILRNDPVLLPQPDRVLAAGPAPPAVPAQLPRSVSDFTGRAGQLRWLDEHVQDHTSTPVTIAITGAAGVGKTALALYWAHRIRDRFPDGQLYVDLRGFATGPPMRPEQALARLLRSLGVAPEHVPGDADEAAALYRTLLASKRVLVLLDNAATPEQVRPLLPGATDCLALVTSRDRLSGLVALDGARPLPLAVLDPVEARTLLARILGADRVRQEADAAARLALLCDYLPLALRIAAINLSRQPTRAIIDGVTELAGSDRLNALQVDGDGRAAVRAAFDLSYAALDEPDQRLFRLLGLSPCPDLTPQAAAALAAAPADQVRRALDRLERTHLILQTAPGRYGFHDLIRLYARDNANGTERTTALPRLFDFYLRVADEAKRLLYPQALQLAGPARQLSPLTFEEPASALAWLDAERSGLIAAITYAAAHGPREVAWRLADTLRGYLSLRRDPNDWQAVAEAARSAASLDGDLTAQAATELSMAQVYQSRGMHPQSLAHYAQALKLAQRAGWRECECAVLNNLGNVHWKLGSLQEAADHYSQAIAIARQTGQRTIHATSLANLSMVYRSQGQLARAAELQHEALARYQQAAYRNGEAIALENMGEIYHDLGELDRALDYLDRALPIFRQSGNRYGEVLVLNALAAVHRDAGRYDDALELADRAVELSVAIGDRRAEADTLNTRATVRTRRGRPEQAAEEHGRALDIAREVGNRQPRLESLIGLAGAHCDLGNLERASAHGHEALNDARRWGFRQLEEQALIALAAVQIRVGDREISAALSVDSE</sequence>
<dbReference type="InterPro" id="IPR019734">
    <property type="entry name" value="TPR_rpt"/>
</dbReference>
<dbReference type="InterPro" id="IPR041617">
    <property type="entry name" value="TPR_MalT"/>
</dbReference>
<evidence type="ECO:0000256" key="2">
    <source>
        <dbReference type="ARBA" id="ARBA00023015"/>
    </source>
</evidence>
<dbReference type="InterPro" id="IPR036388">
    <property type="entry name" value="WH-like_DNA-bd_sf"/>
</dbReference>
<reference evidence="8 9" key="1">
    <citation type="submission" date="2020-08" db="EMBL/GenBank/DDBJ databases">
        <title>Sequencing the genomes of 1000 actinobacteria strains.</title>
        <authorList>
            <person name="Klenk H.-P."/>
        </authorList>
    </citation>
    <scope>NUCLEOTIDE SEQUENCE [LARGE SCALE GENOMIC DNA]</scope>
    <source>
        <strain evidence="8 9">DSM 45507</strain>
    </source>
</reference>
<dbReference type="InterPro" id="IPR011990">
    <property type="entry name" value="TPR-like_helical_dom_sf"/>
</dbReference>
<dbReference type="PROSITE" id="PS50293">
    <property type="entry name" value="TPR_REGION"/>
    <property type="match status" value="1"/>
</dbReference>